<feature type="chain" id="PRO_5037755144" evidence="2">
    <location>
        <begin position="17"/>
        <end position="255"/>
    </location>
</feature>
<feature type="domain" description="Type VII secretion system protein EssD-like" evidence="3">
    <location>
        <begin position="105"/>
        <end position="175"/>
    </location>
</feature>
<evidence type="ECO:0000256" key="2">
    <source>
        <dbReference type="SAM" id="SignalP"/>
    </source>
</evidence>
<evidence type="ECO:0000313" key="4">
    <source>
        <dbReference type="Proteomes" id="UP000887577"/>
    </source>
</evidence>
<proteinExistence type="predicted"/>
<dbReference type="Pfam" id="PF13930">
    <property type="entry name" value="Endonuclea_NS_2"/>
    <property type="match status" value="1"/>
</dbReference>
<keyword evidence="4" id="KW-1185">Reference proteome</keyword>
<organism evidence="4 5">
    <name type="scientific">Panagrolaimus superbus</name>
    <dbReference type="NCBI Taxonomy" id="310955"/>
    <lineage>
        <taxon>Eukaryota</taxon>
        <taxon>Metazoa</taxon>
        <taxon>Ecdysozoa</taxon>
        <taxon>Nematoda</taxon>
        <taxon>Chromadorea</taxon>
        <taxon>Rhabditida</taxon>
        <taxon>Tylenchina</taxon>
        <taxon>Panagrolaimomorpha</taxon>
        <taxon>Panagrolaimoidea</taxon>
        <taxon>Panagrolaimidae</taxon>
        <taxon>Panagrolaimus</taxon>
    </lineage>
</organism>
<evidence type="ECO:0000313" key="5">
    <source>
        <dbReference type="WBParaSite" id="PSU_v2.g10300.t1"/>
    </source>
</evidence>
<evidence type="ECO:0000256" key="1">
    <source>
        <dbReference type="SAM" id="MobiDB-lite"/>
    </source>
</evidence>
<dbReference type="Proteomes" id="UP000887577">
    <property type="component" value="Unplaced"/>
</dbReference>
<evidence type="ECO:0000259" key="3">
    <source>
        <dbReference type="Pfam" id="PF13930"/>
    </source>
</evidence>
<feature type="region of interest" description="Disordered" evidence="1">
    <location>
        <begin position="236"/>
        <end position="255"/>
    </location>
</feature>
<protein>
    <submittedName>
        <fullName evidence="5">Type VII secretion system protein EssD-like domain-containing protein</fullName>
    </submittedName>
</protein>
<reference evidence="5" key="1">
    <citation type="submission" date="2022-11" db="UniProtKB">
        <authorList>
            <consortium name="WormBaseParasite"/>
        </authorList>
    </citation>
    <scope>IDENTIFICATION</scope>
</reference>
<name>A0A914XSQ6_9BILA</name>
<keyword evidence="2" id="KW-0732">Signal</keyword>
<dbReference type="AlphaFoldDB" id="A0A914XSQ6"/>
<sequence>MFKRFLLIFLLPNVYCQNPCSVLNQTYIKIIETEIKYEGEKEERRCPLNDIDNDLLFHQVCYELDDDDYDIIKYVHGTINSDSIGKGTDPVQRAKQFVRVNTPLCGQDDAGHIIPKVLGGKGGPSNIFPQNSNLNQRLWKQACDELLLHIRERPYSKTVDVQIVFKYKPGSNRPWIFLYKFIFLAENSAVERTVYGFFENQNYLDATLERCSHPTMANTIYNYAANMNNYFSKRSCQPQQNPSNEYGPRIPLNQN</sequence>
<accession>A0A914XSQ6</accession>
<dbReference type="InterPro" id="IPR044927">
    <property type="entry name" value="Endonuclea_NS_2"/>
</dbReference>
<dbReference type="WBParaSite" id="PSU_v2.g10300.t1">
    <property type="protein sequence ID" value="PSU_v2.g10300.t1"/>
    <property type="gene ID" value="PSU_v2.g10300"/>
</dbReference>
<feature type="signal peptide" evidence="2">
    <location>
        <begin position="1"/>
        <end position="16"/>
    </location>
</feature>